<gene>
    <name evidence="2" type="ORF">DSM107010_01150</name>
</gene>
<evidence type="ECO:0000313" key="3">
    <source>
        <dbReference type="Proteomes" id="UP000282574"/>
    </source>
</evidence>
<name>A0AB37UT30_9CYAN</name>
<dbReference type="Proteomes" id="UP000282574">
    <property type="component" value="Unassembled WGS sequence"/>
</dbReference>
<evidence type="ECO:0000259" key="1">
    <source>
        <dbReference type="Pfam" id="PF10130"/>
    </source>
</evidence>
<dbReference type="InterPro" id="IPR029060">
    <property type="entry name" value="PIN-like_dom_sf"/>
</dbReference>
<comment type="caution">
    <text evidence="2">The sequence shown here is derived from an EMBL/GenBank/DDBJ whole genome shotgun (WGS) entry which is preliminary data.</text>
</comment>
<dbReference type="InterPro" id="IPR002716">
    <property type="entry name" value="PIN_dom"/>
</dbReference>
<dbReference type="CDD" id="cd09871">
    <property type="entry name" value="PIN_MtVapC28-VapC30-like"/>
    <property type="match status" value="1"/>
</dbReference>
<dbReference type="Gene3D" id="3.40.50.1010">
    <property type="entry name" value="5'-nuclease"/>
    <property type="match status" value="1"/>
</dbReference>
<proteinExistence type="predicted"/>
<feature type="domain" description="PIN" evidence="1">
    <location>
        <begin position="4"/>
        <end position="140"/>
    </location>
</feature>
<reference evidence="2 3" key="1">
    <citation type="journal article" date="2019" name="Genome Biol. Evol.">
        <title>Day and night: Metabolic profiles and evolutionary relationships of six axenic non-marine cyanobacteria.</title>
        <authorList>
            <person name="Will S.E."/>
            <person name="Henke P."/>
            <person name="Boedeker C."/>
            <person name="Huang S."/>
            <person name="Brinkmann H."/>
            <person name="Rohde M."/>
            <person name="Jarek M."/>
            <person name="Friedl T."/>
            <person name="Seufert S."/>
            <person name="Schumacher M."/>
            <person name="Overmann J."/>
            <person name="Neumann-Schaal M."/>
            <person name="Petersen J."/>
        </authorList>
    </citation>
    <scope>NUCLEOTIDE SEQUENCE [LARGE SCALE GENOMIC DNA]</scope>
    <source>
        <strain evidence="2 3">SAG 39.79</strain>
    </source>
</reference>
<sequence length="143" mass="16185">MRLVVDANILVAELIRKRGRELIVHPELELYMAQMVWEETCHELDKRVERMVQKGVFSQEIGQNLLTEAIALAEIKVAVVPHEVYASYETVARLRIPRDPNDWFTVALALVLSAGIWTNDGDFLGCGLPTWTTETLISHLSSL</sequence>
<dbReference type="AlphaFoldDB" id="A0AB37UT30"/>
<dbReference type="EMBL" id="RSCK01000001">
    <property type="protein sequence ID" value="RUT14569.1"/>
    <property type="molecule type" value="Genomic_DNA"/>
</dbReference>
<evidence type="ECO:0000313" key="2">
    <source>
        <dbReference type="EMBL" id="RUT14569.1"/>
    </source>
</evidence>
<dbReference type="Pfam" id="PF10130">
    <property type="entry name" value="PIN_2"/>
    <property type="match status" value="1"/>
</dbReference>
<dbReference type="SUPFAM" id="SSF88723">
    <property type="entry name" value="PIN domain-like"/>
    <property type="match status" value="1"/>
</dbReference>
<organism evidence="2 3">
    <name type="scientific">Chroococcidiopsis cubana SAG 39.79</name>
    <dbReference type="NCBI Taxonomy" id="388085"/>
    <lineage>
        <taxon>Bacteria</taxon>
        <taxon>Bacillati</taxon>
        <taxon>Cyanobacteriota</taxon>
        <taxon>Cyanophyceae</taxon>
        <taxon>Chroococcidiopsidales</taxon>
        <taxon>Chroococcidiopsidaceae</taxon>
        <taxon>Chroococcidiopsis</taxon>
    </lineage>
</organism>
<keyword evidence="3" id="KW-1185">Reference proteome</keyword>
<dbReference type="RefSeq" id="WP_106168022.1">
    <property type="nucleotide sequence ID" value="NZ_JAVKZF010000005.1"/>
</dbReference>
<protein>
    <recommendedName>
        <fullName evidence="1">PIN domain-containing protein</fullName>
    </recommendedName>
</protein>
<accession>A0AB37UT30</accession>